<sequence>MWNIIETKLILYNYIKENSNNLLQEHIQKLKQIIEETEDELNEDENLLKF</sequence>
<gene>
    <name evidence="2" type="ORF">QEG99_01490</name>
</gene>
<evidence type="ECO:0000313" key="2">
    <source>
        <dbReference type="EMBL" id="WGI36938.1"/>
    </source>
</evidence>
<dbReference type="RefSeq" id="WP_280102241.1">
    <property type="nucleotide sequence ID" value="NZ_CP122979.1"/>
</dbReference>
<dbReference type="Proteomes" id="UP001179842">
    <property type="component" value="Chromosome"/>
</dbReference>
<dbReference type="EMBL" id="CP122979">
    <property type="protein sequence ID" value="WGI36938.1"/>
    <property type="molecule type" value="Genomic_DNA"/>
</dbReference>
<protein>
    <submittedName>
        <fullName evidence="2">Uncharacterized protein</fullName>
    </submittedName>
</protein>
<feature type="coiled-coil region" evidence="1">
    <location>
        <begin position="16"/>
        <end position="47"/>
    </location>
</feature>
<name>A0ABY8LUM2_9BACT</name>
<keyword evidence="1" id="KW-0175">Coiled coil</keyword>
<evidence type="ECO:0000256" key="1">
    <source>
        <dbReference type="SAM" id="Coils"/>
    </source>
</evidence>
<proteinExistence type="predicted"/>
<organism evidence="2 3">
    <name type="scientific">Mesomycoplasma lagogenitalium</name>
    <dbReference type="NCBI Taxonomy" id="171286"/>
    <lineage>
        <taxon>Bacteria</taxon>
        <taxon>Bacillati</taxon>
        <taxon>Mycoplasmatota</taxon>
        <taxon>Mycoplasmoidales</taxon>
        <taxon>Metamycoplasmataceae</taxon>
        <taxon>Mesomycoplasma</taxon>
    </lineage>
</organism>
<keyword evidence="3" id="KW-1185">Reference proteome</keyword>
<evidence type="ECO:0000313" key="3">
    <source>
        <dbReference type="Proteomes" id="UP001179842"/>
    </source>
</evidence>
<accession>A0ABY8LUM2</accession>
<reference evidence="2" key="1">
    <citation type="submission" date="2023-04" db="EMBL/GenBank/DDBJ databases">
        <title>Completed genome of Mycoplasma lagogenitalium type strain 12MS.</title>
        <authorList>
            <person name="Spergser J."/>
        </authorList>
    </citation>
    <scope>NUCLEOTIDE SEQUENCE</scope>
    <source>
        <strain evidence="2">12MS</strain>
    </source>
</reference>